<protein>
    <submittedName>
        <fullName evidence="1">Uncharacterized protein</fullName>
    </submittedName>
</protein>
<proteinExistence type="predicted"/>
<evidence type="ECO:0000313" key="1">
    <source>
        <dbReference type="EMBL" id="KAJ0980480.1"/>
    </source>
</evidence>
<name>A0A9D5CV63_9LILI</name>
<reference evidence="1" key="1">
    <citation type="submission" date="2021-03" db="EMBL/GenBank/DDBJ databases">
        <authorList>
            <person name="Li Z."/>
            <person name="Yang C."/>
        </authorList>
    </citation>
    <scope>NUCLEOTIDE SEQUENCE</scope>
    <source>
        <strain evidence="1">Dzin_1.0</strain>
        <tissue evidence="1">Leaf</tissue>
    </source>
</reference>
<gene>
    <name evidence="1" type="ORF">J5N97_008735</name>
</gene>
<keyword evidence="2" id="KW-1185">Reference proteome</keyword>
<evidence type="ECO:0000313" key="2">
    <source>
        <dbReference type="Proteomes" id="UP001085076"/>
    </source>
</evidence>
<dbReference type="AlphaFoldDB" id="A0A9D5CV63"/>
<sequence>MKHEEAGLAEDAKLSVASFSSSTIVSRTFNILRFTTVITLGGATSVTNRLALTLSMIKIQQSRIKAIGALKKSSENHIKNTVNTRHWIKRLEMLMPTVRKSNGGFIKQRIECLRVNLIQINAFVFHIDCLVDRARVVVRL</sequence>
<organism evidence="1 2">
    <name type="scientific">Dioscorea zingiberensis</name>
    <dbReference type="NCBI Taxonomy" id="325984"/>
    <lineage>
        <taxon>Eukaryota</taxon>
        <taxon>Viridiplantae</taxon>
        <taxon>Streptophyta</taxon>
        <taxon>Embryophyta</taxon>
        <taxon>Tracheophyta</taxon>
        <taxon>Spermatophyta</taxon>
        <taxon>Magnoliopsida</taxon>
        <taxon>Liliopsida</taxon>
        <taxon>Dioscoreales</taxon>
        <taxon>Dioscoreaceae</taxon>
        <taxon>Dioscorea</taxon>
    </lineage>
</organism>
<dbReference type="Proteomes" id="UP001085076">
    <property type="component" value="Miscellaneous, Linkage group lg02"/>
</dbReference>
<accession>A0A9D5CV63</accession>
<reference evidence="1" key="2">
    <citation type="journal article" date="2022" name="Hortic Res">
        <title>The genome of Dioscorea zingiberensis sheds light on the biosynthesis, origin and evolution of the medicinally important diosgenin saponins.</title>
        <authorList>
            <person name="Li Y."/>
            <person name="Tan C."/>
            <person name="Li Z."/>
            <person name="Guo J."/>
            <person name="Li S."/>
            <person name="Chen X."/>
            <person name="Wang C."/>
            <person name="Dai X."/>
            <person name="Yang H."/>
            <person name="Song W."/>
            <person name="Hou L."/>
            <person name="Xu J."/>
            <person name="Tong Z."/>
            <person name="Xu A."/>
            <person name="Yuan X."/>
            <person name="Wang W."/>
            <person name="Yang Q."/>
            <person name="Chen L."/>
            <person name="Sun Z."/>
            <person name="Wang K."/>
            <person name="Pan B."/>
            <person name="Chen J."/>
            <person name="Bao Y."/>
            <person name="Liu F."/>
            <person name="Qi X."/>
            <person name="Gang D.R."/>
            <person name="Wen J."/>
            <person name="Li J."/>
        </authorList>
    </citation>
    <scope>NUCLEOTIDE SEQUENCE</scope>
    <source>
        <strain evidence="1">Dzin_1.0</strain>
    </source>
</reference>
<comment type="caution">
    <text evidence="1">The sequence shown here is derived from an EMBL/GenBank/DDBJ whole genome shotgun (WGS) entry which is preliminary data.</text>
</comment>
<dbReference type="EMBL" id="JAGGNH010000002">
    <property type="protein sequence ID" value="KAJ0980480.1"/>
    <property type="molecule type" value="Genomic_DNA"/>
</dbReference>